<feature type="domain" description="EamA" evidence="2">
    <location>
        <begin position="154"/>
        <end position="292"/>
    </location>
</feature>
<protein>
    <submittedName>
        <fullName evidence="3">EamA-like transporter family protein</fullName>
    </submittedName>
</protein>
<keyword evidence="1" id="KW-0472">Membrane</keyword>
<name>A0A1I3J8U0_9RHOB</name>
<keyword evidence="1" id="KW-0812">Transmembrane</keyword>
<feature type="transmembrane region" description="Helical" evidence="1">
    <location>
        <begin position="100"/>
        <end position="118"/>
    </location>
</feature>
<keyword evidence="4" id="KW-1185">Reference proteome</keyword>
<dbReference type="Proteomes" id="UP000199110">
    <property type="component" value="Unassembled WGS sequence"/>
</dbReference>
<feature type="transmembrane region" description="Helical" evidence="1">
    <location>
        <begin position="221"/>
        <end position="242"/>
    </location>
</feature>
<organism evidence="3 4">
    <name type="scientific">Jannaschia pohangensis</name>
    <dbReference type="NCBI Taxonomy" id="390807"/>
    <lineage>
        <taxon>Bacteria</taxon>
        <taxon>Pseudomonadati</taxon>
        <taxon>Pseudomonadota</taxon>
        <taxon>Alphaproteobacteria</taxon>
        <taxon>Rhodobacterales</taxon>
        <taxon>Roseobacteraceae</taxon>
        <taxon>Jannaschia</taxon>
    </lineage>
</organism>
<evidence type="ECO:0000313" key="4">
    <source>
        <dbReference type="Proteomes" id="UP000199110"/>
    </source>
</evidence>
<dbReference type="GO" id="GO:0016020">
    <property type="term" value="C:membrane"/>
    <property type="evidence" value="ECO:0007669"/>
    <property type="project" value="InterPro"/>
</dbReference>
<dbReference type="EMBL" id="FORA01000001">
    <property type="protein sequence ID" value="SFI56734.1"/>
    <property type="molecule type" value="Genomic_DNA"/>
</dbReference>
<feature type="transmembrane region" description="Helical" evidence="1">
    <location>
        <begin position="248"/>
        <end position="270"/>
    </location>
</feature>
<gene>
    <name evidence="3" type="ORF">SAMN04488095_1251</name>
</gene>
<accession>A0A1I3J8U0</accession>
<keyword evidence="1" id="KW-1133">Transmembrane helix</keyword>
<feature type="transmembrane region" description="Helical" evidence="1">
    <location>
        <begin position="184"/>
        <end position="209"/>
    </location>
</feature>
<feature type="transmembrane region" description="Helical" evidence="1">
    <location>
        <begin position="124"/>
        <end position="142"/>
    </location>
</feature>
<feature type="transmembrane region" description="Helical" evidence="1">
    <location>
        <begin position="154"/>
        <end position="172"/>
    </location>
</feature>
<reference evidence="3 4" key="1">
    <citation type="submission" date="2016-10" db="EMBL/GenBank/DDBJ databases">
        <authorList>
            <person name="de Groot N.N."/>
        </authorList>
    </citation>
    <scope>NUCLEOTIDE SEQUENCE [LARGE SCALE GENOMIC DNA]</scope>
    <source>
        <strain evidence="3 4">DSM 19073</strain>
    </source>
</reference>
<feature type="transmembrane region" description="Helical" evidence="1">
    <location>
        <begin position="47"/>
        <end position="66"/>
    </location>
</feature>
<dbReference type="SUPFAM" id="SSF103481">
    <property type="entry name" value="Multidrug resistance efflux transporter EmrE"/>
    <property type="match status" value="2"/>
</dbReference>
<dbReference type="InterPro" id="IPR037185">
    <property type="entry name" value="EmrE-like"/>
</dbReference>
<evidence type="ECO:0000256" key="1">
    <source>
        <dbReference type="SAM" id="Phobius"/>
    </source>
</evidence>
<sequence>MSLWIFATLFAASVQALRFLLQKRLAVGGLSPVAATFARFVYAPPAIALGLAVWMGVSGTALPAIGAEFWPFAVAGGVAQILATICVVALFAYRNFAVGIAFSKVTVLLTVATGFIVLGETVTLLDLVAMGVGLVGVLILSVPAQGGWQVLNRGSALGLASGVFFSISAVGYRGASLTVDSEAALVRAAVTLCLVTLFQTAILAAWMLWRDRAGLVAVFRRWRATSLVGATSMAGSMGWFTAYTLQTAAYVNAVGQVELVLSILISWFVLGERQSRREIGGICLVSVSVIALILLRA</sequence>
<feature type="transmembrane region" description="Helical" evidence="1">
    <location>
        <begin position="279"/>
        <end position="295"/>
    </location>
</feature>
<dbReference type="Pfam" id="PF00892">
    <property type="entry name" value="EamA"/>
    <property type="match status" value="1"/>
</dbReference>
<dbReference type="OrthoDB" id="5243804at2"/>
<proteinExistence type="predicted"/>
<dbReference type="InterPro" id="IPR000620">
    <property type="entry name" value="EamA_dom"/>
</dbReference>
<evidence type="ECO:0000313" key="3">
    <source>
        <dbReference type="EMBL" id="SFI56734.1"/>
    </source>
</evidence>
<feature type="transmembrane region" description="Helical" evidence="1">
    <location>
        <begin position="72"/>
        <end position="93"/>
    </location>
</feature>
<evidence type="ECO:0000259" key="2">
    <source>
        <dbReference type="Pfam" id="PF00892"/>
    </source>
</evidence>
<dbReference type="AlphaFoldDB" id="A0A1I3J8U0"/>